<dbReference type="InterPro" id="IPR012836">
    <property type="entry name" value="FlgF"/>
</dbReference>
<evidence type="ECO:0000256" key="3">
    <source>
        <dbReference type="ARBA" id="ARBA00023143"/>
    </source>
</evidence>
<feature type="domain" description="Flagellar hook protein FlgE/F/G-like D1" evidence="6">
    <location>
        <begin position="82"/>
        <end position="148"/>
    </location>
</feature>
<dbReference type="OrthoDB" id="9804559at2"/>
<dbReference type="PANTHER" id="PTHR30435">
    <property type="entry name" value="FLAGELLAR PROTEIN"/>
    <property type="match status" value="1"/>
</dbReference>
<dbReference type="GO" id="GO:0030694">
    <property type="term" value="C:bacterial-type flagellum basal body, rod"/>
    <property type="evidence" value="ECO:0007669"/>
    <property type="project" value="UniProtKB-UniRule"/>
</dbReference>
<dbReference type="EMBL" id="QAAA01000009">
    <property type="protein sequence ID" value="PTN01968.1"/>
    <property type="molecule type" value="Genomic_DNA"/>
</dbReference>
<evidence type="ECO:0000313" key="7">
    <source>
        <dbReference type="EMBL" id="PTN01968.1"/>
    </source>
</evidence>
<dbReference type="InterPro" id="IPR053967">
    <property type="entry name" value="LlgE_F_G-like_D1"/>
</dbReference>
<comment type="caution">
    <text evidence="7">The sequence shown here is derived from an EMBL/GenBank/DDBJ whole genome shotgun (WGS) entry which is preliminary data.</text>
</comment>
<evidence type="ECO:0000256" key="1">
    <source>
        <dbReference type="ARBA" id="ARBA00004117"/>
    </source>
</evidence>
<dbReference type="NCBIfam" id="TIGR03506">
    <property type="entry name" value="FlgEFG_subfam"/>
    <property type="match status" value="1"/>
</dbReference>
<keyword evidence="7" id="KW-0969">Cilium</keyword>
<sequence>MDNTIYATLTRQSGLMREMQSIAHNIANASTGGYRREGVLFSEYVTALEGPGGALAMARANVRHIDLGQAPLTQTNAPLDFAIEGEGFFMVETPQGQRLTRAGSFTPNEMGELVTPDGHRLLDAGGAPVFMPPDTADVALSADGALSAGGRPVADIGLVLPEDPTRMQRQSGTLFDPDGPTLPADTARLLQGYLEQSNVDPIGETARMIEVQRAYELGQNFLSREDDRIRNVIRTLGQ</sequence>
<dbReference type="Proteomes" id="UP000243859">
    <property type="component" value="Unassembled WGS sequence"/>
</dbReference>
<proteinExistence type="inferred from homology"/>
<feature type="domain" description="Flagellar basal-body/hook protein C-terminal" evidence="5">
    <location>
        <begin position="191"/>
        <end position="233"/>
    </location>
</feature>
<reference evidence="7 8" key="1">
    <citation type="submission" date="2018-04" db="EMBL/GenBank/DDBJ databases">
        <title>Genomic Encyclopedia of Archaeal and Bacterial Type Strains, Phase II (KMG-II): from individual species to whole genera.</title>
        <authorList>
            <person name="Goeker M."/>
        </authorList>
    </citation>
    <scope>NUCLEOTIDE SEQUENCE [LARGE SCALE GENOMIC DNA]</scope>
    <source>
        <strain evidence="7 8">DSM 18064</strain>
    </source>
</reference>
<dbReference type="NCBIfam" id="TIGR02490">
    <property type="entry name" value="flgF"/>
    <property type="match status" value="1"/>
</dbReference>
<evidence type="ECO:0000259" key="5">
    <source>
        <dbReference type="Pfam" id="PF06429"/>
    </source>
</evidence>
<dbReference type="InterPro" id="IPR010930">
    <property type="entry name" value="Flg_bb/hook_C_dom"/>
</dbReference>
<keyword evidence="3 4" id="KW-0975">Bacterial flagellum</keyword>
<keyword evidence="7" id="KW-0966">Cell projection</keyword>
<name>A0A2T5BRQ6_9RHOB</name>
<dbReference type="Pfam" id="PF06429">
    <property type="entry name" value="Flg_bbr_C"/>
    <property type="match status" value="1"/>
</dbReference>
<dbReference type="NCBIfam" id="NF009332">
    <property type="entry name" value="PRK12690.1"/>
    <property type="match status" value="1"/>
</dbReference>
<organism evidence="7 8">
    <name type="scientific">Rhodovulum imhoffii</name>
    <dbReference type="NCBI Taxonomy" id="365340"/>
    <lineage>
        <taxon>Bacteria</taxon>
        <taxon>Pseudomonadati</taxon>
        <taxon>Pseudomonadota</taxon>
        <taxon>Alphaproteobacteria</taxon>
        <taxon>Rhodobacterales</taxon>
        <taxon>Paracoccaceae</taxon>
        <taxon>Rhodovulum</taxon>
    </lineage>
</organism>
<comment type="subunit">
    <text evidence="4">The basal body constitutes a major portion of the flagellar organelle and consists of five rings (E,L,P,S, and M) mounted on a central rod. The rod consists of about 26 subunits of FlgG in the distal portion, and FlgB, FlgC and FlgF are thought to build up the proximal portion of the rod with about 6 subunits each.</text>
</comment>
<accession>A0A2T5BRQ6</accession>
<evidence type="ECO:0000259" key="6">
    <source>
        <dbReference type="Pfam" id="PF22692"/>
    </source>
</evidence>
<protein>
    <recommendedName>
        <fullName evidence="4">Flagellar basal-body rod protein FlgF</fullName>
    </recommendedName>
</protein>
<dbReference type="SUPFAM" id="SSF117143">
    <property type="entry name" value="Flagellar hook protein flgE"/>
    <property type="match status" value="1"/>
</dbReference>
<dbReference type="Pfam" id="PF22692">
    <property type="entry name" value="LlgE_F_G_D1"/>
    <property type="match status" value="1"/>
</dbReference>
<dbReference type="InterPro" id="IPR037925">
    <property type="entry name" value="FlgE/F/G-like"/>
</dbReference>
<comment type="subcellular location">
    <subcellularLocation>
        <location evidence="1 4">Bacterial flagellum basal body</location>
    </subcellularLocation>
</comment>
<comment type="similarity">
    <text evidence="2 4">Belongs to the flagella basal body rod proteins family.</text>
</comment>
<evidence type="ECO:0000313" key="8">
    <source>
        <dbReference type="Proteomes" id="UP000243859"/>
    </source>
</evidence>
<dbReference type="GO" id="GO:0071978">
    <property type="term" value="P:bacterial-type flagellum-dependent swarming motility"/>
    <property type="evidence" value="ECO:0007669"/>
    <property type="project" value="TreeGrafter"/>
</dbReference>
<dbReference type="RefSeq" id="WP_107892641.1">
    <property type="nucleotide sequence ID" value="NZ_NHSI01000051.1"/>
</dbReference>
<dbReference type="PANTHER" id="PTHR30435:SF19">
    <property type="entry name" value="FLAGELLAR BASAL-BODY ROD PROTEIN FLGG"/>
    <property type="match status" value="1"/>
</dbReference>
<evidence type="ECO:0000256" key="4">
    <source>
        <dbReference type="RuleBase" id="RU362116"/>
    </source>
</evidence>
<dbReference type="AlphaFoldDB" id="A0A2T5BRQ6"/>
<keyword evidence="7" id="KW-0282">Flagellum</keyword>
<gene>
    <name evidence="7" type="ORF">C8N32_10992</name>
</gene>
<keyword evidence="8" id="KW-1185">Reference proteome</keyword>
<evidence type="ECO:0000256" key="2">
    <source>
        <dbReference type="ARBA" id="ARBA00009677"/>
    </source>
</evidence>
<dbReference type="InterPro" id="IPR020013">
    <property type="entry name" value="Flagellar_FlgE/F/G"/>
</dbReference>